<protein>
    <submittedName>
        <fullName evidence="3">Griffithsin</fullName>
    </submittedName>
</protein>
<accession>A0A2R5GN23</accession>
<name>A0A2R5GN23_9STRA</name>
<feature type="region of interest" description="Disordered" evidence="1">
    <location>
        <begin position="486"/>
        <end position="509"/>
    </location>
</feature>
<dbReference type="InterPro" id="IPR036404">
    <property type="entry name" value="Jacalin-like_lectin_dom_sf"/>
</dbReference>
<dbReference type="InterPro" id="IPR001229">
    <property type="entry name" value="Jacalin-like_lectin_dom"/>
</dbReference>
<gene>
    <name evidence="3" type="ORF">FCC1311_085272</name>
</gene>
<feature type="domain" description="Jacalin-type lectin" evidence="2">
    <location>
        <begin position="46"/>
        <end position="186"/>
    </location>
</feature>
<feature type="region of interest" description="Disordered" evidence="1">
    <location>
        <begin position="528"/>
        <end position="555"/>
    </location>
</feature>
<comment type="caution">
    <text evidence="3">The sequence shown here is derived from an EMBL/GenBank/DDBJ whole genome shotgun (WGS) entry which is preliminary data.</text>
</comment>
<keyword evidence="4" id="KW-1185">Reference proteome</keyword>
<evidence type="ECO:0000313" key="4">
    <source>
        <dbReference type="Proteomes" id="UP000241890"/>
    </source>
</evidence>
<dbReference type="Gene3D" id="2.100.10.30">
    <property type="entry name" value="Jacalin-like lectin domain"/>
    <property type="match status" value="1"/>
</dbReference>
<sequence length="871" mass="96502">MSTALGKAVRSCAQGDWAAAEQQLRRAAMGHEDQDADTLDHFHDIGENEEEEEADVFDNASISGDEDHGRLAVVRVRSGRHVDAIEFEFQDGFVKTYGNVSGGEKQEDFVLHIPEREYIVQIKGRQGSYLDGIQFVSNLGRTSRWYGGSGGKPFASTADAGTMIIGLDMADGFCPCLLKLRLHMAPAHPRKIGIFRLMLHPHARKLIFGHDEGQLSVFKQMRQGRPSLLWLLMRKRMLMFRLLLRGQPSLIRLMLDGEQNAEPASLMRRLCTPPPEGGLSIMQLMLSRDRSIRSSRSIAQLLLLGNPSVTRQFIGTKASPHTPLARMLFEGDQVNGYPSLTHLLTLRDSFDGVEYPSVLESALQFEDLQRNGNEAVNAPMSLLRLMLQGKPSIFDYMLEGEREGRVSILRRMVADRTGTGISISRMIMTSFENHKGHRPALSTYIFGSESGSQGSILRLMLAAERSSQRPSIMRLLFLKTQPRKRRRRLFRRKGSTKSSQTPHPGEDLEEIEEVLSDDTSDAGEAAEDFVDDDDEGEEEDEDDEDDSQGSREGDAGAAAVTAYFVKAAQRGELDPAPTHRELRRGKVPPRSLIDLLTAGTPSISDLFFEGELGGEDSLARLMLGTSVDFSSGYIRLGAALGAGNQDGVSLMQTLLAGEEDGSHGISIMRLLLLGEEDTGISVLRLLLTKESATDPSILRVLIVALKAILTTAKTRPSHVREHLSRLKTALLGGKGGGKSISEALNPVGSQIQALLNVLRIVRKRGKDFQAMWKQQFLRVAREIELSGQRAPEDSLWRRMAPRWKRVAESIAAQRWSRLPRDLAMTTVSLNSLQSWVSNVGNGLRKASEHLSSFDISKPQAKLVTEQRNQRA</sequence>
<proteinExistence type="predicted"/>
<dbReference type="SMART" id="SM00915">
    <property type="entry name" value="Jacalin"/>
    <property type="match status" value="1"/>
</dbReference>
<dbReference type="PROSITE" id="PS51752">
    <property type="entry name" value="JACALIN_LECTIN"/>
    <property type="match status" value="1"/>
</dbReference>
<dbReference type="EMBL" id="BEYU01000120">
    <property type="protein sequence ID" value="GBG32302.1"/>
    <property type="molecule type" value="Genomic_DNA"/>
</dbReference>
<dbReference type="InParanoid" id="A0A2R5GN23"/>
<evidence type="ECO:0000256" key="1">
    <source>
        <dbReference type="SAM" id="MobiDB-lite"/>
    </source>
</evidence>
<evidence type="ECO:0000259" key="2">
    <source>
        <dbReference type="PROSITE" id="PS51752"/>
    </source>
</evidence>
<feature type="compositionally biased region" description="Acidic residues" evidence="1">
    <location>
        <begin position="528"/>
        <end position="547"/>
    </location>
</feature>
<dbReference type="Pfam" id="PF01419">
    <property type="entry name" value="Jacalin"/>
    <property type="match status" value="1"/>
</dbReference>
<dbReference type="Proteomes" id="UP000241890">
    <property type="component" value="Unassembled WGS sequence"/>
</dbReference>
<feature type="compositionally biased region" description="Basic residues" evidence="1">
    <location>
        <begin position="486"/>
        <end position="495"/>
    </location>
</feature>
<organism evidence="3 4">
    <name type="scientific">Hondaea fermentalgiana</name>
    <dbReference type="NCBI Taxonomy" id="2315210"/>
    <lineage>
        <taxon>Eukaryota</taxon>
        <taxon>Sar</taxon>
        <taxon>Stramenopiles</taxon>
        <taxon>Bigyra</taxon>
        <taxon>Labyrinthulomycetes</taxon>
        <taxon>Thraustochytrida</taxon>
        <taxon>Thraustochytriidae</taxon>
        <taxon>Hondaea</taxon>
    </lineage>
</organism>
<evidence type="ECO:0000313" key="3">
    <source>
        <dbReference type="EMBL" id="GBG32302.1"/>
    </source>
</evidence>
<dbReference type="OrthoDB" id="3156891at2759"/>
<dbReference type="SUPFAM" id="SSF51101">
    <property type="entry name" value="Mannose-binding lectins"/>
    <property type="match status" value="1"/>
</dbReference>
<dbReference type="AlphaFoldDB" id="A0A2R5GN23"/>
<reference evidence="3 4" key="1">
    <citation type="submission" date="2017-12" db="EMBL/GenBank/DDBJ databases">
        <title>Sequencing, de novo assembly and annotation of complete genome of a new Thraustochytrid species, strain FCC1311.</title>
        <authorList>
            <person name="Sedici K."/>
            <person name="Godart F."/>
            <person name="Aiese Cigliano R."/>
            <person name="Sanseverino W."/>
            <person name="Barakat M."/>
            <person name="Ortet P."/>
            <person name="Marechal E."/>
            <person name="Cagnac O."/>
            <person name="Amato A."/>
        </authorList>
    </citation>
    <scope>NUCLEOTIDE SEQUENCE [LARGE SCALE GENOMIC DNA]</scope>
</reference>